<sequence>MPPLRRRPEVEEDAAFLFALFRAHQGALLAGLDPAMLDMLLRPSFEGQRMTYRLRYPDARFEIVEDADGPVGRIVTDRGTEAFTLVDIALLPERCGRGLGTRLLAAVMDEARAVGRPLRLSVTAHNPGARRLYERLGFVPVGGSELHADLVWPPPAAS</sequence>
<keyword evidence="5" id="KW-1185">Reference proteome</keyword>
<dbReference type="AlphaFoldDB" id="A0A1I4MAU3"/>
<gene>
    <name evidence="4" type="ORF">SAMN04488125_13628</name>
</gene>
<evidence type="ECO:0000313" key="4">
    <source>
        <dbReference type="EMBL" id="SFM00432.1"/>
    </source>
</evidence>
<dbReference type="PANTHER" id="PTHR43877:SF2">
    <property type="entry name" value="AMINOALKYLPHOSPHONATE N-ACETYLTRANSFERASE-RELATED"/>
    <property type="match status" value="1"/>
</dbReference>
<dbReference type="Gene3D" id="3.40.630.30">
    <property type="match status" value="1"/>
</dbReference>
<feature type="domain" description="N-acetyltransferase" evidence="3">
    <location>
        <begin position="4"/>
        <end position="157"/>
    </location>
</feature>
<keyword evidence="2" id="KW-0012">Acyltransferase</keyword>
<dbReference type="RefSeq" id="WP_244535611.1">
    <property type="nucleotide sequence ID" value="NZ_FOSV01000036.1"/>
</dbReference>
<dbReference type="GO" id="GO:0016747">
    <property type="term" value="F:acyltransferase activity, transferring groups other than amino-acyl groups"/>
    <property type="evidence" value="ECO:0007669"/>
    <property type="project" value="InterPro"/>
</dbReference>
<evidence type="ECO:0000256" key="2">
    <source>
        <dbReference type="ARBA" id="ARBA00023315"/>
    </source>
</evidence>
<evidence type="ECO:0000256" key="1">
    <source>
        <dbReference type="ARBA" id="ARBA00022679"/>
    </source>
</evidence>
<accession>A0A1I4MAU3</accession>
<dbReference type="Proteomes" id="UP000198804">
    <property type="component" value="Unassembled WGS sequence"/>
</dbReference>
<keyword evidence="1 4" id="KW-0808">Transferase</keyword>
<evidence type="ECO:0000259" key="3">
    <source>
        <dbReference type="PROSITE" id="PS51186"/>
    </source>
</evidence>
<dbReference type="Pfam" id="PF00583">
    <property type="entry name" value="Acetyltransf_1"/>
    <property type="match status" value="1"/>
</dbReference>
<dbReference type="InterPro" id="IPR016181">
    <property type="entry name" value="Acyl_CoA_acyltransferase"/>
</dbReference>
<name>A0A1I4MAU3_9HYPH</name>
<dbReference type="InterPro" id="IPR050832">
    <property type="entry name" value="Bact_Acetyltransf"/>
</dbReference>
<organism evidence="4 5">
    <name type="scientific">Methylorubrum salsuginis</name>
    <dbReference type="NCBI Taxonomy" id="414703"/>
    <lineage>
        <taxon>Bacteria</taxon>
        <taxon>Pseudomonadati</taxon>
        <taxon>Pseudomonadota</taxon>
        <taxon>Alphaproteobacteria</taxon>
        <taxon>Hyphomicrobiales</taxon>
        <taxon>Methylobacteriaceae</taxon>
        <taxon>Methylorubrum</taxon>
    </lineage>
</organism>
<dbReference type="EMBL" id="FOSV01000036">
    <property type="protein sequence ID" value="SFM00432.1"/>
    <property type="molecule type" value="Genomic_DNA"/>
</dbReference>
<dbReference type="InterPro" id="IPR000182">
    <property type="entry name" value="GNAT_dom"/>
</dbReference>
<dbReference type="SUPFAM" id="SSF55729">
    <property type="entry name" value="Acyl-CoA N-acyltransferases (Nat)"/>
    <property type="match status" value="1"/>
</dbReference>
<reference evidence="5" key="1">
    <citation type="submission" date="2016-10" db="EMBL/GenBank/DDBJ databases">
        <authorList>
            <person name="Varghese N."/>
            <person name="Submissions S."/>
        </authorList>
    </citation>
    <scope>NUCLEOTIDE SEQUENCE [LARGE SCALE GENOMIC DNA]</scope>
    <source>
        <strain evidence="5">CGMCC 1.6474</strain>
    </source>
</reference>
<evidence type="ECO:0000313" key="5">
    <source>
        <dbReference type="Proteomes" id="UP000198804"/>
    </source>
</evidence>
<dbReference type="STRING" id="414703.SAMN04488125_13628"/>
<dbReference type="CDD" id="cd04301">
    <property type="entry name" value="NAT_SF"/>
    <property type="match status" value="1"/>
</dbReference>
<proteinExistence type="predicted"/>
<dbReference type="PANTHER" id="PTHR43877">
    <property type="entry name" value="AMINOALKYLPHOSPHONATE N-ACETYLTRANSFERASE-RELATED-RELATED"/>
    <property type="match status" value="1"/>
</dbReference>
<dbReference type="PROSITE" id="PS51186">
    <property type="entry name" value="GNAT"/>
    <property type="match status" value="1"/>
</dbReference>
<protein>
    <submittedName>
        <fullName evidence="4">Protein N-acetyltransferase, RimJ/RimL family</fullName>
    </submittedName>
</protein>